<proteinExistence type="predicted"/>
<name>A0ABY3R800_9BRAD</name>
<protein>
    <submittedName>
        <fullName evidence="1">Uncharacterized protein</fullName>
    </submittedName>
</protein>
<sequence>MLRSFHDGNLVAYDVDCEERRIKLIIRPEAEQVRQCVIFTGVQGYHFQHDAFGNIIYALEEVSVDAILADHGAQIAETDRMTGAQGAWAEDLASAAQVLAAQGVRGFVLSASLGLSGWILASQVEVAPA</sequence>
<keyword evidence="2" id="KW-1185">Reference proteome</keyword>
<dbReference type="EMBL" id="CP088156">
    <property type="protein sequence ID" value="UFZ02951.1"/>
    <property type="molecule type" value="Genomic_DNA"/>
</dbReference>
<reference evidence="1" key="1">
    <citation type="journal article" date="2024" name="Antonie Van Leeuwenhoek">
        <title>Bradyrhizobium ontarionense sp. nov., a novel bacterial symbiont isolated from Aeschynomene indica (Indian jointvetch), harbours photosynthesis, nitrogen fixation and nitrous oxide (N2O) reductase genes.</title>
        <authorList>
            <person name="Bromfield E.S.P."/>
            <person name="Cloutier S."/>
        </authorList>
    </citation>
    <scope>NUCLEOTIDE SEQUENCE</scope>
    <source>
        <strain evidence="1">A19</strain>
    </source>
</reference>
<dbReference type="Proteomes" id="UP001431010">
    <property type="component" value="Chromosome"/>
</dbReference>
<evidence type="ECO:0000313" key="1">
    <source>
        <dbReference type="EMBL" id="UFZ02951.1"/>
    </source>
</evidence>
<evidence type="ECO:0000313" key="2">
    <source>
        <dbReference type="Proteomes" id="UP001431010"/>
    </source>
</evidence>
<accession>A0ABY3R800</accession>
<dbReference type="RefSeq" id="WP_231318745.1">
    <property type="nucleotide sequence ID" value="NZ_CP088156.1"/>
</dbReference>
<organism evidence="1 2">
    <name type="scientific">Bradyrhizobium ontarionense</name>
    <dbReference type="NCBI Taxonomy" id="2898149"/>
    <lineage>
        <taxon>Bacteria</taxon>
        <taxon>Pseudomonadati</taxon>
        <taxon>Pseudomonadota</taxon>
        <taxon>Alphaproteobacteria</taxon>
        <taxon>Hyphomicrobiales</taxon>
        <taxon>Nitrobacteraceae</taxon>
        <taxon>Bradyrhizobium</taxon>
    </lineage>
</organism>
<gene>
    <name evidence="1" type="ORF">LQG66_27395</name>
</gene>